<proteinExistence type="predicted"/>
<dbReference type="Proteomes" id="UP001492380">
    <property type="component" value="Unassembled WGS sequence"/>
</dbReference>
<evidence type="ECO:0000313" key="1">
    <source>
        <dbReference type="EMBL" id="KAK8226051.1"/>
    </source>
</evidence>
<gene>
    <name evidence="1" type="ORF">HDK90DRAFT_542408</name>
</gene>
<reference evidence="1 2" key="1">
    <citation type="submission" date="2024-04" db="EMBL/GenBank/DDBJ databases">
        <title>Phyllosticta paracitricarpa is synonymous to the EU quarantine fungus P. citricarpa based on phylogenomic analyses.</title>
        <authorList>
            <consortium name="Lawrence Berkeley National Laboratory"/>
            <person name="Van Ingen-Buijs V.A."/>
            <person name="Van Westerhoven A.C."/>
            <person name="Haridas S."/>
            <person name="Skiadas P."/>
            <person name="Martin F."/>
            <person name="Groenewald J.Z."/>
            <person name="Crous P.W."/>
            <person name="Seidl M.F."/>
        </authorList>
    </citation>
    <scope>NUCLEOTIDE SEQUENCE [LARGE SCALE GENOMIC DNA]</scope>
    <source>
        <strain evidence="1 2">CBS 123374</strain>
    </source>
</reference>
<name>A0ABR1YD07_9PEZI</name>
<protein>
    <submittedName>
        <fullName evidence="1">Uncharacterized protein</fullName>
    </submittedName>
</protein>
<evidence type="ECO:0000313" key="2">
    <source>
        <dbReference type="Proteomes" id="UP001492380"/>
    </source>
</evidence>
<keyword evidence="2" id="KW-1185">Reference proteome</keyword>
<comment type="caution">
    <text evidence="1">The sequence shown here is derived from an EMBL/GenBank/DDBJ whole genome shotgun (WGS) entry which is preliminary data.</text>
</comment>
<sequence>MCRSCISSACGGEERKFTPQHHRHDAASTRRRISTTMRRYATCLQPAHPAPTPPIDAPGEPPAIKMPMTRSIRCRLPAPLAYQQLQRKNHLLGLEPSRCGPPLNGPIAMHVFLVRRPRSLSRRRGGRLAGRGVTKQAPECFATTSKGGAFSIIAHFFVDLGKLSCHPGQLTLPSAACRSSASLSRPPLLHAASPWTLATLQLAAAGDSRVSLSPVQIPLLPPGNLSASPMFVSNQKQPIARHGSSSSSRFASSYIAFFFSPSSSHALIAPTSLSITHLSFKLLNQSLVQVHVGPSHGAMPFWGFPFMCVVTGLKFKSRSCKERETAIHQLPTPAMSRTRPAKARRNAL</sequence>
<dbReference type="EMBL" id="JBBWRZ010000011">
    <property type="protein sequence ID" value="KAK8226051.1"/>
    <property type="molecule type" value="Genomic_DNA"/>
</dbReference>
<organism evidence="1 2">
    <name type="scientific">Phyllosticta capitalensis</name>
    <dbReference type="NCBI Taxonomy" id="121624"/>
    <lineage>
        <taxon>Eukaryota</taxon>
        <taxon>Fungi</taxon>
        <taxon>Dikarya</taxon>
        <taxon>Ascomycota</taxon>
        <taxon>Pezizomycotina</taxon>
        <taxon>Dothideomycetes</taxon>
        <taxon>Dothideomycetes incertae sedis</taxon>
        <taxon>Botryosphaeriales</taxon>
        <taxon>Phyllostictaceae</taxon>
        <taxon>Phyllosticta</taxon>
    </lineage>
</organism>
<accession>A0ABR1YD07</accession>